<evidence type="ECO:0000313" key="2">
    <source>
        <dbReference type="EMBL" id="MCI62034.1"/>
    </source>
</evidence>
<dbReference type="AlphaFoldDB" id="A0A392TN34"/>
<protein>
    <submittedName>
        <fullName evidence="2">Uncharacterized protein</fullName>
    </submittedName>
</protein>
<feature type="non-terminal residue" evidence="2">
    <location>
        <position position="1"/>
    </location>
</feature>
<feature type="compositionally biased region" description="Gly residues" evidence="1">
    <location>
        <begin position="18"/>
        <end position="33"/>
    </location>
</feature>
<organism evidence="2 3">
    <name type="scientific">Trifolium medium</name>
    <dbReference type="NCBI Taxonomy" id="97028"/>
    <lineage>
        <taxon>Eukaryota</taxon>
        <taxon>Viridiplantae</taxon>
        <taxon>Streptophyta</taxon>
        <taxon>Embryophyta</taxon>
        <taxon>Tracheophyta</taxon>
        <taxon>Spermatophyta</taxon>
        <taxon>Magnoliopsida</taxon>
        <taxon>eudicotyledons</taxon>
        <taxon>Gunneridae</taxon>
        <taxon>Pentapetalae</taxon>
        <taxon>rosids</taxon>
        <taxon>fabids</taxon>
        <taxon>Fabales</taxon>
        <taxon>Fabaceae</taxon>
        <taxon>Papilionoideae</taxon>
        <taxon>50 kb inversion clade</taxon>
        <taxon>NPAAA clade</taxon>
        <taxon>Hologalegina</taxon>
        <taxon>IRL clade</taxon>
        <taxon>Trifolieae</taxon>
        <taxon>Trifolium</taxon>
    </lineage>
</organism>
<proteinExistence type="predicted"/>
<keyword evidence="3" id="KW-1185">Reference proteome</keyword>
<name>A0A392TN34_9FABA</name>
<evidence type="ECO:0000313" key="3">
    <source>
        <dbReference type="Proteomes" id="UP000265520"/>
    </source>
</evidence>
<reference evidence="2 3" key="1">
    <citation type="journal article" date="2018" name="Front. Plant Sci.">
        <title>Red Clover (Trifolium pratense) and Zigzag Clover (T. medium) - A Picture of Genomic Similarities and Differences.</title>
        <authorList>
            <person name="Dluhosova J."/>
            <person name="Istvanek J."/>
            <person name="Nedelnik J."/>
            <person name="Repkova J."/>
        </authorList>
    </citation>
    <scope>NUCLEOTIDE SEQUENCE [LARGE SCALE GENOMIC DNA]</scope>
    <source>
        <strain evidence="3">cv. 10/8</strain>
        <tissue evidence="2">Leaf</tissue>
    </source>
</reference>
<dbReference type="Proteomes" id="UP000265520">
    <property type="component" value="Unassembled WGS sequence"/>
</dbReference>
<dbReference type="EMBL" id="LXQA010611509">
    <property type="protein sequence ID" value="MCI62034.1"/>
    <property type="molecule type" value="Genomic_DNA"/>
</dbReference>
<accession>A0A392TN34</accession>
<evidence type="ECO:0000256" key="1">
    <source>
        <dbReference type="SAM" id="MobiDB-lite"/>
    </source>
</evidence>
<feature type="region of interest" description="Disordered" evidence="1">
    <location>
        <begin position="1"/>
        <end position="33"/>
    </location>
</feature>
<sequence>VGYGGGGGRCKGEYSRSGGRGHGRGGGYGSGYGGGRVVVMMVEVVQVGI</sequence>
<comment type="caution">
    <text evidence="2">The sequence shown here is derived from an EMBL/GenBank/DDBJ whole genome shotgun (WGS) entry which is preliminary data.</text>
</comment>